<organism evidence="2 3">
    <name type="scientific">[Candida] anglica</name>
    <dbReference type="NCBI Taxonomy" id="148631"/>
    <lineage>
        <taxon>Eukaryota</taxon>
        <taxon>Fungi</taxon>
        <taxon>Dikarya</taxon>
        <taxon>Ascomycota</taxon>
        <taxon>Saccharomycotina</taxon>
        <taxon>Pichiomycetes</taxon>
        <taxon>Debaryomycetaceae</taxon>
        <taxon>Kurtzmaniella</taxon>
    </lineage>
</organism>
<feature type="transmembrane region" description="Helical" evidence="1">
    <location>
        <begin position="431"/>
        <end position="452"/>
    </location>
</feature>
<proteinExistence type="predicted"/>
<name>A0ABP0E7S6_9ASCO</name>
<protein>
    <recommendedName>
        <fullName evidence="4">EamA domain-containing protein</fullName>
    </recommendedName>
</protein>
<evidence type="ECO:0000313" key="2">
    <source>
        <dbReference type="EMBL" id="CAK7897300.1"/>
    </source>
</evidence>
<dbReference type="PANTHER" id="PTHR19346">
    <property type="entry name" value="SUGAR PHOSPHATE TRANSPORTER DOMAIN-CONTAINING PROTEIN"/>
    <property type="match status" value="1"/>
</dbReference>
<evidence type="ECO:0000256" key="1">
    <source>
        <dbReference type="SAM" id="Phobius"/>
    </source>
</evidence>
<feature type="transmembrane region" description="Helical" evidence="1">
    <location>
        <begin position="486"/>
        <end position="505"/>
    </location>
</feature>
<keyword evidence="1" id="KW-0472">Membrane</keyword>
<feature type="transmembrane region" description="Helical" evidence="1">
    <location>
        <begin position="459"/>
        <end position="480"/>
    </location>
</feature>
<feature type="transmembrane region" description="Helical" evidence="1">
    <location>
        <begin position="29"/>
        <end position="49"/>
    </location>
</feature>
<evidence type="ECO:0000313" key="3">
    <source>
        <dbReference type="Proteomes" id="UP001497600"/>
    </source>
</evidence>
<dbReference type="SUPFAM" id="SSF103481">
    <property type="entry name" value="Multidrug resistance efflux transporter EmrE"/>
    <property type="match status" value="2"/>
</dbReference>
<gene>
    <name evidence="2" type="ORF">CAAN4_B09142</name>
</gene>
<feature type="transmembrane region" description="Helical" evidence="1">
    <location>
        <begin position="259"/>
        <end position="276"/>
    </location>
</feature>
<feature type="transmembrane region" description="Helical" evidence="1">
    <location>
        <begin position="283"/>
        <end position="301"/>
    </location>
</feature>
<evidence type="ECO:0008006" key="4">
    <source>
        <dbReference type="Google" id="ProtNLM"/>
    </source>
</evidence>
<feature type="transmembrane region" description="Helical" evidence="1">
    <location>
        <begin position="386"/>
        <end position="419"/>
    </location>
</feature>
<dbReference type="PANTHER" id="PTHR19346:SF4">
    <property type="entry name" value="SUGAR PHOSPHATE TRANSPORTER DOMAIN-CONTAINING PROTEIN"/>
    <property type="match status" value="1"/>
</dbReference>
<feature type="transmembrane region" description="Helical" evidence="1">
    <location>
        <begin position="61"/>
        <end position="86"/>
    </location>
</feature>
<feature type="transmembrane region" description="Helical" evidence="1">
    <location>
        <begin position="347"/>
        <end position="365"/>
    </location>
</feature>
<keyword evidence="1" id="KW-1133">Transmembrane helix</keyword>
<keyword evidence="1" id="KW-0812">Transmembrane</keyword>
<dbReference type="InterPro" id="IPR026505">
    <property type="entry name" value="Solute_c_fam_35_mem_F3/F4"/>
</dbReference>
<sequence>MAITVLPSDSNGLVGSEGAAHSAASSKKIAAIVVLFLLSLLSFVCQTEFTSSAYKLGFKEPVFLLFVTHGSWWIFWPCQALVVSILRTHDKYQRDKKSPRSALSPINSARYHRLDSQSQLLEEQQLFEESGQAQGLASTGSVVTGAPITRSSASTQAFFYWSYFKKCIIKQIHNVYHTAILVYEANVNHDTRTERLNELVEQNPRLSSLSVKECVRSLLPTQAFQYILKRCLYITAVLTVAGLTWYAAMSMTYPSDVTAIYNCSAFTAYAFAIPLLGEKFSWLKASSVIIAVAGVFTVAYSPGGEIESSEGSESVGELVKRTLSVAVTMVTRGSDDESSDEYPLRSIGNLIILVGAVLYGYYEVIYKKYTCIGPHIDKTITPRRQVTFANFIMGLLGLFTGLIMGSVILLCQIIGIHHFKLFSYGDDTVTIWLYILGSIISNLTFSASFLSLMSLTNPVLSSVSSLLTIFLIGVVEWVMYGVTLSAQQLAGDFLVVVGFAVLTIASWKEISEGKDDDDVEAISTYSFAISTDG</sequence>
<dbReference type="EMBL" id="OZ004254">
    <property type="protein sequence ID" value="CAK7897300.1"/>
    <property type="molecule type" value="Genomic_DNA"/>
</dbReference>
<dbReference type="InterPro" id="IPR037185">
    <property type="entry name" value="EmrE-like"/>
</dbReference>
<reference evidence="2 3" key="1">
    <citation type="submission" date="2024-01" db="EMBL/GenBank/DDBJ databases">
        <authorList>
            <consortium name="Genoscope - CEA"/>
            <person name="William W."/>
        </authorList>
    </citation>
    <scope>NUCLEOTIDE SEQUENCE [LARGE SCALE GENOMIC DNA]</scope>
    <source>
        <strain evidence="2 3">29B2s-10</strain>
    </source>
</reference>
<accession>A0ABP0E7S6</accession>
<dbReference type="Proteomes" id="UP001497600">
    <property type="component" value="Chromosome B"/>
</dbReference>
<keyword evidence="3" id="KW-1185">Reference proteome</keyword>
<feature type="transmembrane region" description="Helical" evidence="1">
    <location>
        <begin position="231"/>
        <end position="253"/>
    </location>
</feature>